<name>A0ABR0R3F2_GOSAR</name>
<evidence type="ECO:0008006" key="3">
    <source>
        <dbReference type="Google" id="ProtNLM"/>
    </source>
</evidence>
<accession>A0ABR0R3F2</accession>
<comment type="caution">
    <text evidence="1">The sequence shown here is derived from an EMBL/GenBank/DDBJ whole genome shotgun (WGS) entry which is preliminary data.</text>
</comment>
<proteinExistence type="predicted"/>
<organism evidence="1 2">
    <name type="scientific">Gossypium arboreum</name>
    <name type="common">Tree cotton</name>
    <name type="synonym">Gossypium nanking</name>
    <dbReference type="NCBI Taxonomy" id="29729"/>
    <lineage>
        <taxon>Eukaryota</taxon>
        <taxon>Viridiplantae</taxon>
        <taxon>Streptophyta</taxon>
        <taxon>Embryophyta</taxon>
        <taxon>Tracheophyta</taxon>
        <taxon>Spermatophyta</taxon>
        <taxon>Magnoliopsida</taxon>
        <taxon>eudicotyledons</taxon>
        <taxon>Gunneridae</taxon>
        <taxon>Pentapetalae</taxon>
        <taxon>rosids</taxon>
        <taxon>malvids</taxon>
        <taxon>Malvales</taxon>
        <taxon>Malvaceae</taxon>
        <taxon>Malvoideae</taxon>
        <taxon>Gossypium</taxon>
    </lineage>
</organism>
<reference evidence="1 2" key="1">
    <citation type="submission" date="2023-03" db="EMBL/GenBank/DDBJ databases">
        <title>WGS of Gossypium arboreum.</title>
        <authorList>
            <person name="Yu D."/>
        </authorList>
    </citation>
    <scope>NUCLEOTIDE SEQUENCE [LARGE SCALE GENOMIC DNA]</scope>
    <source>
        <tissue evidence="1">Leaf</tissue>
    </source>
</reference>
<evidence type="ECO:0000313" key="2">
    <source>
        <dbReference type="Proteomes" id="UP001358586"/>
    </source>
</evidence>
<dbReference type="EMBL" id="JARKNE010000001">
    <property type="protein sequence ID" value="KAK5846116.1"/>
    <property type="molecule type" value="Genomic_DNA"/>
</dbReference>
<sequence length="200" mass="23373">MLNSLLTSWEAKVTAIEESKDLNLLYLNELIDYLLTYKMKINHNAQEIKEAPKKVGVAFKSTTCKKDENSSNDDDEDEEATVFAKKFKKFMKFNKVKRVPKRDIIKGEPRKKENNLIIYYECKNLGHIKFYCPQLKKKRALKQKKKAIMATWSDSDSSNNDEDNKVGNLCLIAIEEPKVIQNSIELNKYTFEELQDAYRF</sequence>
<keyword evidence="2" id="KW-1185">Reference proteome</keyword>
<dbReference type="Proteomes" id="UP001358586">
    <property type="component" value="Chromosome 1"/>
</dbReference>
<protein>
    <recommendedName>
        <fullName evidence="3">CCHC-type domain-containing protein</fullName>
    </recommendedName>
</protein>
<gene>
    <name evidence="1" type="ORF">PVK06_002387</name>
</gene>
<evidence type="ECO:0000313" key="1">
    <source>
        <dbReference type="EMBL" id="KAK5846116.1"/>
    </source>
</evidence>